<dbReference type="PANTHER" id="PTHR47965">
    <property type="entry name" value="ASPARTYL PROTEASE-RELATED"/>
    <property type="match status" value="1"/>
</dbReference>
<evidence type="ECO:0000256" key="4">
    <source>
        <dbReference type="ARBA" id="ARBA00022750"/>
    </source>
</evidence>
<feature type="domain" description="Peptidase A1" evidence="10">
    <location>
        <begin position="75"/>
        <end position="407"/>
    </location>
</feature>
<feature type="chain" id="PRO_5040105917" description="Peptidase A1 domain-containing protein" evidence="9">
    <location>
        <begin position="18"/>
        <end position="461"/>
    </location>
</feature>
<dbReference type="AlphaFoldDB" id="A0A9P8M526"/>
<dbReference type="GO" id="GO:0004190">
    <property type="term" value="F:aspartic-type endopeptidase activity"/>
    <property type="evidence" value="ECO:0007669"/>
    <property type="project" value="UniProtKB-KW"/>
</dbReference>
<feature type="disulfide bond" evidence="7">
    <location>
        <begin position="332"/>
        <end position="369"/>
    </location>
</feature>
<name>A0A9P8M526_9HYPO</name>
<keyword evidence="5" id="KW-0378">Hydrolase</keyword>
<evidence type="ECO:0000256" key="6">
    <source>
        <dbReference type="ARBA" id="ARBA00023145"/>
    </source>
</evidence>
<evidence type="ECO:0000259" key="10">
    <source>
        <dbReference type="PROSITE" id="PS51767"/>
    </source>
</evidence>
<evidence type="ECO:0000256" key="5">
    <source>
        <dbReference type="ARBA" id="ARBA00022801"/>
    </source>
</evidence>
<accession>A0A9P8M526</accession>
<evidence type="ECO:0000313" key="11">
    <source>
        <dbReference type="EMBL" id="KAH0593004.1"/>
    </source>
</evidence>
<dbReference type="PRINTS" id="PR00792">
    <property type="entry name" value="PEPSIN"/>
</dbReference>
<dbReference type="Pfam" id="PF00026">
    <property type="entry name" value="Asp"/>
    <property type="match status" value="1"/>
</dbReference>
<keyword evidence="7" id="KW-1015">Disulfide bond</keyword>
<keyword evidence="3 9" id="KW-0732">Signal</keyword>
<dbReference type="GO" id="GO:0006508">
    <property type="term" value="P:proteolysis"/>
    <property type="evidence" value="ECO:0007669"/>
    <property type="project" value="UniProtKB-KW"/>
</dbReference>
<dbReference type="SUPFAM" id="SSF50630">
    <property type="entry name" value="Acid proteases"/>
    <property type="match status" value="1"/>
</dbReference>
<evidence type="ECO:0000256" key="1">
    <source>
        <dbReference type="ARBA" id="ARBA00007447"/>
    </source>
</evidence>
<dbReference type="InterPro" id="IPR021109">
    <property type="entry name" value="Peptidase_aspartic_dom_sf"/>
</dbReference>
<reference evidence="11 12" key="1">
    <citation type="submission" date="2020-07" db="EMBL/GenBank/DDBJ databases">
        <title>Metarhizium humberi genome.</title>
        <authorList>
            <person name="Lysoe E."/>
        </authorList>
    </citation>
    <scope>NUCLEOTIDE SEQUENCE [LARGE SCALE GENOMIC DNA]</scope>
    <source>
        <strain evidence="11 12">ESALQ1638</strain>
    </source>
</reference>
<dbReference type="Gene3D" id="2.40.70.10">
    <property type="entry name" value="Acid Proteases"/>
    <property type="match status" value="2"/>
</dbReference>
<comment type="caution">
    <text evidence="11">The sequence shown here is derived from an EMBL/GenBank/DDBJ whole genome shotgun (WGS) entry which is preliminary data.</text>
</comment>
<evidence type="ECO:0000256" key="3">
    <source>
        <dbReference type="ARBA" id="ARBA00022729"/>
    </source>
</evidence>
<dbReference type="Proteomes" id="UP000764110">
    <property type="component" value="Unassembled WGS sequence"/>
</dbReference>
<keyword evidence="2" id="KW-0645">Protease</keyword>
<keyword evidence="4" id="KW-0064">Aspartyl protease</keyword>
<gene>
    <name evidence="11" type="ORF">MHUMG1_09251</name>
</gene>
<dbReference type="InterPro" id="IPR033121">
    <property type="entry name" value="PEPTIDASE_A1"/>
</dbReference>
<evidence type="ECO:0000256" key="2">
    <source>
        <dbReference type="ARBA" id="ARBA00022670"/>
    </source>
</evidence>
<dbReference type="PROSITE" id="PS51767">
    <property type="entry name" value="PEPTIDASE_A1"/>
    <property type="match status" value="1"/>
</dbReference>
<feature type="signal peptide" evidence="9">
    <location>
        <begin position="1"/>
        <end position="17"/>
    </location>
</feature>
<dbReference type="InterPro" id="IPR034164">
    <property type="entry name" value="Pepsin-like_dom"/>
</dbReference>
<dbReference type="EMBL" id="JACEFI010000024">
    <property type="protein sequence ID" value="KAH0593004.1"/>
    <property type="molecule type" value="Genomic_DNA"/>
</dbReference>
<evidence type="ECO:0000256" key="7">
    <source>
        <dbReference type="PIRSR" id="PIRSR601461-2"/>
    </source>
</evidence>
<protein>
    <recommendedName>
        <fullName evidence="10">Peptidase A1 domain-containing protein</fullName>
    </recommendedName>
</protein>
<dbReference type="CDD" id="cd05471">
    <property type="entry name" value="pepsin_like"/>
    <property type="match status" value="1"/>
</dbReference>
<organism evidence="11 12">
    <name type="scientific">Metarhizium humberi</name>
    <dbReference type="NCBI Taxonomy" id="2596975"/>
    <lineage>
        <taxon>Eukaryota</taxon>
        <taxon>Fungi</taxon>
        <taxon>Dikarya</taxon>
        <taxon>Ascomycota</taxon>
        <taxon>Pezizomycotina</taxon>
        <taxon>Sordariomycetes</taxon>
        <taxon>Hypocreomycetidae</taxon>
        <taxon>Hypocreales</taxon>
        <taxon>Clavicipitaceae</taxon>
        <taxon>Metarhizium</taxon>
    </lineage>
</organism>
<evidence type="ECO:0000256" key="9">
    <source>
        <dbReference type="SAM" id="SignalP"/>
    </source>
</evidence>
<evidence type="ECO:0000313" key="12">
    <source>
        <dbReference type="Proteomes" id="UP000764110"/>
    </source>
</evidence>
<sequence>MGVFETLFLLFASQALAAPVDGQEGTKNAAGQNGILHLPLVHFAKEVDARDIEKRGFSTPLDYFKYDGERAVTAVGIVLDVGTPPQKVILEPDTGSSKFWLLGLKPGDTRGDGPSVYFDQKQSQSLQDMNKEDGASYGSGERVTYNMVTDKVSFEGKDIIYSIPKFQIQLTHAISLGRLVGVMGLIPDPKVEDFILDKVLEKNLVKSRAFSLGLREKGKGALAFGGYDTKKFSGPLEKFPIQPHKKTGNTSQYIVEVQAVLFNNGTGNSAVVLDKGDLKEDLKGGLKADKPLTMGIDSGAPAFGVSGALGRLLMPRTGGNFKLRPRVLEFGCDVVDAKASFEFKMSDKTVISIPLSDLLWSRIDNGKTCQLAVQGWDGDAADLWIGGHFLRRSLVVYDPDNKNVYIARGADCGSNLVAIDGKMPDDAVIGECKEEAPVSNAPTDEPPNTQPVLEEADIRGA</sequence>
<dbReference type="PANTHER" id="PTHR47965:SF12">
    <property type="entry name" value="ASPARTIC PROTEINASE 3-RELATED"/>
    <property type="match status" value="1"/>
</dbReference>
<proteinExistence type="inferred from homology"/>
<evidence type="ECO:0000256" key="8">
    <source>
        <dbReference type="SAM" id="MobiDB-lite"/>
    </source>
</evidence>
<feature type="region of interest" description="Disordered" evidence="8">
    <location>
        <begin position="436"/>
        <end position="461"/>
    </location>
</feature>
<keyword evidence="12" id="KW-1185">Reference proteome</keyword>
<keyword evidence="6" id="KW-0865">Zymogen</keyword>
<comment type="similarity">
    <text evidence="1">Belongs to the peptidase A1 family.</text>
</comment>
<dbReference type="InterPro" id="IPR001461">
    <property type="entry name" value="Aspartic_peptidase_A1"/>
</dbReference>